<evidence type="ECO:0000313" key="9">
    <source>
        <dbReference type="Proteomes" id="UP000233535"/>
    </source>
</evidence>
<dbReference type="PRINTS" id="PR01490">
    <property type="entry name" value="RTXTOXIND"/>
</dbReference>
<evidence type="ECO:0000256" key="5">
    <source>
        <dbReference type="SAM" id="Coils"/>
    </source>
</evidence>
<evidence type="ECO:0000256" key="4">
    <source>
        <dbReference type="ARBA" id="ARBA00023136"/>
    </source>
</evidence>
<dbReference type="EMBL" id="MVDD01000007">
    <property type="protein sequence ID" value="PKQ62712.1"/>
    <property type="molecule type" value="Genomic_DNA"/>
</dbReference>
<accession>A0A2N3HXC1</accession>
<comment type="caution">
    <text evidence="8">The sequence shown here is derived from an EMBL/GenBank/DDBJ whole genome shotgun (WGS) entry which is preliminary data.</text>
</comment>
<dbReference type="OrthoDB" id="7057889at2"/>
<dbReference type="PANTHER" id="PTHR30386:SF26">
    <property type="entry name" value="TRANSPORT PROTEIN COMB"/>
    <property type="match status" value="1"/>
</dbReference>
<dbReference type="GO" id="GO:0016020">
    <property type="term" value="C:membrane"/>
    <property type="evidence" value="ECO:0007669"/>
    <property type="project" value="UniProtKB-SubCell"/>
</dbReference>
<dbReference type="RefSeq" id="WP_101261473.1">
    <property type="nucleotide sequence ID" value="NZ_MVDD01000007.1"/>
</dbReference>
<feature type="coiled-coil region" evidence="5">
    <location>
        <begin position="225"/>
        <end position="259"/>
    </location>
</feature>
<keyword evidence="9" id="KW-1185">Reference proteome</keyword>
<evidence type="ECO:0000256" key="3">
    <source>
        <dbReference type="ARBA" id="ARBA00022989"/>
    </source>
</evidence>
<sequence length="428" mass="49469">MEKPKNIEIRSEEIQDILGSVPSRIVRIGIGIVFCIIIFVISGTWFFKYPDIIQAKITLYTKTPPVALQAKSNGMITSLFVSENQQINKNHVVAIIENTANYNDIQILKEILDTLNYTQEFRIQRKLELGELQSAYTSFLRLCKDYMCFIKIDYHQNQIHSINSHITDQITYFNILQNQKEIKIQELNLAKEQYERDKNLFNQGIYSKLDFEQSQKKYLQEKLSYNDTESSLANIKMQINQLKHKISELNLQHLKEKQTQEIILNESIENLKSLIKNWEMKFVLKSPINGEITLTKIWSKNQNINTGETVATIIPTDNSNIIGRLEIPTTGIGKVKINQPVNIKLDNFPYMEFGLLRGTISNISLIPSSINGNTIYTAELNIPDSLISNYGEHLKFNQKMTGIAEILTDDTRLLERLLHPLKMIYHKN</sequence>
<dbReference type="Proteomes" id="UP000233535">
    <property type="component" value="Unassembled WGS sequence"/>
</dbReference>
<dbReference type="PANTHER" id="PTHR30386">
    <property type="entry name" value="MEMBRANE FUSION SUBUNIT OF EMRAB-TOLC MULTIDRUG EFFLUX PUMP"/>
    <property type="match status" value="1"/>
</dbReference>
<keyword evidence="3 6" id="KW-1133">Transmembrane helix</keyword>
<keyword evidence="5" id="KW-0175">Coiled coil</keyword>
<dbReference type="Gene3D" id="2.40.30.170">
    <property type="match status" value="1"/>
</dbReference>
<organism evidence="8 9">
    <name type="scientific">Labilibaculum filiforme</name>
    <dbReference type="NCBI Taxonomy" id="1940526"/>
    <lineage>
        <taxon>Bacteria</taxon>
        <taxon>Pseudomonadati</taxon>
        <taxon>Bacteroidota</taxon>
        <taxon>Bacteroidia</taxon>
        <taxon>Marinilabiliales</taxon>
        <taxon>Marinifilaceae</taxon>
        <taxon>Labilibaculum</taxon>
    </lineage>
</organism>
<dbReference type="Pfam" id="PF26002">
    <property type="entry name" value="Beta-barrel_AprE"/>
    <property type="match status" value="1"/>
</dbReference>
<dbReference type="Gene3D" id="1.10.287.470">
    <property type="entry name" value="Helix hairpin bin"/>
    <property type="match status" value="1"/>
</dbReference>
<keyword evidence="4 6" id="KW-0472">Membrane</keyword>
<evidence type="ECO:0000259" key="7">
    <source>
        <dbReference type="Pfam" id="PF26002"/>
    </source>
</evidence>
<name>A0A2N3HXC1_9BACT</name>
<keyword evidence="2 6" id="KW-0812">Transmembrane</keyword>
<dbReference type="SUPFAM" id="SSF56954">
    <property type="entry name" value="Outer membrane efflux proteins (OEP)"/>
    <property type="match status" value="1"/>
</dbReference>
<proteinExistence type="predicted"/>
<evidence type="ECO:0000313" key="8">
    <source>
        <dbReference type="EMBL" id="PKQ62712.1"/>
    </source>
</evidence>
<dbReference type="InterPro" id="IPR058982">
    <property type="entry name" value="Beta-barrel_AprE"/>
</dbReference>
<evidence type="ECO:0000256" key="1">
    <source>
        <dbReference type="ARBA" id="ARBA00004167"/>
    </source>
</evidence>
<protein>
    <recommendedName>
        <fullName evidence="7">AprE-like beta-barrel domain-containing protein</fullName>
    </recommendedName>
</protein>
<comment type="subcellular location">
    <subcellularLocation>
        <location evidence="1">Membrane</location>
        <topology evidence="1">Single-pass membrane protein</topology>
    </subcellularLocation>
</comment>
<evidence type="ECO:0000256" key="2">
    <source>
        <dbReference type="ARBA" id="ARBA00022692"/>
    </source>
</evidence>
<feature type="transmembrane region" description="Helical" evidence="6">
    <location>
        <begin position="25"/>
        <end position="47"/>
    </location>
</feature>
<dbReference type="InterPro" id="IPR050739">
    <property type="entry name" value="MFP"/>
</dbReference>
<reference evidence="8 9" key="1">
    <citation type="journal article" date="2017" name="Front. Microbiol.">
        <title>Labilibaculum manganireducens gen. nov., sp. nov. and Labilibaculum filiforme sp. nov., Novel Bacteroidetes Isolated from Subsurface Sediments of the Baltic Sea.</title>
        <authorList>
            <person name="Vandieken V."/>
            <person name="Marshall I.P."/>
            <person name="Niemann H."/>
            <person name="Engelen B."/>
            <person name="Cypionka H."/>
        </authorList>
    </citation>
    <scope>NUCLEOTIDE SEQUENCE [LARGE SCALE GENOMIC DNA]</scope>
    <source>
        <strain evidence="8 9">59.16B</strain>
    </source>
</reference>
<gene>
    <name evidence="8" type="ORF">BZG02_10895</name>
</gene>
<dbReference type="AlphaFoldDB" id="A0A2N3HXC1"/>
<feature type="domain" description="AprE-like beta-barrel" evidence="7">
    <location>
        <begin position="325"/>
        <end position="406"/>
    </location>
</feature>
<evidence type="ECO:0000256" key="6">
    <source>
        <dbReference type="SAM" id="Phobius"/>
    </source>
</evidence>